<evidence type="ECO:0000313" key="3">
    <source>
        <dbReference type="EMBL" id="KAF4649646.1"/>
    </source>
</evidence>
<sequence length="967" mass="105786">CLIDPECKLGYEAYKLALYAFLDNGATLPDAFSDLISGQPRQQGPGKAGSRKIDHSQIISICALATKELGIPPENCLRCGLPSHQASSCRNSHIFKQNQRCGRCGRLREGDNHRCAHKSFKCGRCKRTGHLSGVCRKVITGDSNASTANVSSTDPDAPEALKIIHNNVACASSQAALYEAIGSLPADPVVHLQVGHTAPKTYCPIKGLVDSGANASLLSTATVNFLLANYLLKPSDVKALPQPVSVTFGNDQALPADSVAKVPCYLGSTGTVAISFLVVDGCRPHCLVGRNMFPLLGIRLVSDKGVSIDCNTATTNVTSSTTTTTTPQTLCARSEAALTPLVEVFTDDIDSGRRRLRARLPAVEDAAIHPYRAPARKRSIVDQSIIHHRLLRMAEEGKVKQSAPENCVCIFQPVLVDKLDSGDGTGPKRVYPSEDLHRRYRITTDIRPLNHLSLRTDSQGRFVYYPQSADDILLGCPTKADAVDALSIVTKVLNAHCFTTNPLKTTGPTSVTPFCGLIIESGGRYRPHPSKRVFTDASYGLAWKEFVDGTFKPKRKRGAKKAILPLNSKVSSRLSWLKSWSGTFNYFLGHLGKQELDALHALGDVSKQLQEPNIADDEIEAQTPVVQAAFKVLFDYYLSGIPAMLAARDDAAIGTIILSDANCHGWSAVILRVTLDNSYSNIDTDTEETTFRCQIPDLQQFFPGTTGSLKALPLRLLGGKWPPRTASSRSSTWKERAAILLAVDECIGLLEGRVVVIVDNQNVQKEWRSFANDFTGPFLHRWQQFLQVVHDVRWSPRDTSPVWPDALARAISDNGEEREDSDIIDHSDTVVRCQAATADDDAPEDAVSDVSNVTDGLDPDAALRHVIPVQLLRRSFDAWRGRTTFQEIATIPVNPVAARAWLKDAQANDSTCRRLAQLPHSQFTTDGNGILRYGHRYVMPQKFACSIIEDVHIFLGHSPIKQTHDNI</sequence>
<feature type="domain" description="Peptidase A2" evidence="2">
    <location>
        <begin position="205"/>
        <end position="292"/>
    </location>
</feature>
<feature type="non-terminal residue" evidence="3">
    <location>
        <position position="1"/>
    </location>
</feature>
<dbReference type="InterPro" id="IPR001995">
    <property type="entry name" value="Peptidase_A2_cat"/>
</dbReference>
<evidence type="ECO:0000256" key="1">
    <source>
        <dbReference type="ARBA" id="ARBA00022801"/>
    </source>
</evidence>
<dbReference type="PROSITE" id="PS00141">
    <property type="entry name" value="ASP_PROTEASE"/>
    <property type="match status" value="1"/>
</dbReference>
<name>A0A7J6KT16_PERCH</name>
<feature type="non-terminal residue" evidence="3">
    <location>
        <position position="967"/>
    </location>
</feature>
<dbReference type="GO" id="GO:0003676">
    <property type="term" value="F:nucleic acid binding"/>
    <property type="evidence" value="ECO:0007669"/>
    <property type="project" value="InterPro"/>
</dbReference>
<dbReference type="InterPro" id="IPR001878">
    <property type="entry name" value="Znf_CCHC"/>
</dbReference>
<gene>
    <name evidence="3" type="ORF">FOL47_001856</name>
</gene>
<keyword evidence="4" id="KW-1185">Reference proteome</keyword>
<dbReference type="EMBL" id="JAAPAO010001469">
    <property type="protein sequence ID" value="KAF4649646.1"/>
    <property type="molecule type" value="Genomic_DNA"/>
</dbReference>
<protein>
    <recommendedName>
        <fullName evidence="2">Peptidase A2 domain-containing protein</fullName>
    </recommendedName>
</protein>
<dbReference type="SUPFAM" id="SSF56672">
    <property type="entry name" value="DNA/RNA polymerases"/>
    <property type="match status" value="1"/>
</dbReference>
<dbReference type="Gene3D" id="2.40.70.10">
    <property type="entry name" value="Acid Proteases"/>
    <property type="match status" value="1"/>
</dbReference>
<dbReference type="PROSITE" id="PS50175">
    <property type="entry name" value="ASP_PROT_RETROV"/>
    <property type="match status" value="1"/>
</dbReference>
<accession>A0A7J6KT16</accession>
<dbReference type="GO" id="GO:0004190">
    <property type="term" value="F:aspartic-type endopeptidase activity"/>
    <property type="evidence" value="ECO:0007669"/>
    <property type="project" value="InterPro"/>
</dbReference>
<dbReference type="GO" id="GO:0006508">
    <property type="term" value="P:proteolysis"/>
    <property type="evidence" value="ECO:0007669"/>
    <property type="project" value="InterPro"/>
</dbReference>
<dbReference type="SMART" id="SM00343">
    <property type="entry name" value="ZnF_C2HC"/>
    <property type="match status" value="2"/>
</dbReference>
<dbReference type="InterPro" id="IPR043502">
    <property type="entry name" value="DNA/RNA_pol_sf"/>
</dbReference>
<dbReference type="Proteomes" id="UP000591131">
    <property type="component" value="Unassembled WGS sequence"/>
</dbReference>
<keyword evidence="1" id="KW-0378">Hydrolase</keyword>
<evidence type="ECO:0000259" key="2">
    <source>
        <dbReference type="PROSITE" id="PS50175"/>
    </source>
</evidence>
<comment type="caution">
    <text evidence="3">The sequence shown here is derived from an EMBL/GenBank/DDBJ whole genome shotgun (WGS) entry which is preliminary data.</text>
</comment>
<reference evidence="3 4" key="1">
    <citation type="submission" date="2020-04" db="EMBL/GenBank/DDBJ databases">
        <title>Perkinsus chesapeaki whole genome sequence.</title>
        <authorList>
            <person name="Bogema D.R."/>
        </authorList>
    </citation>
    <scope>NUCLEOTIDE SEQUENCE [LARGE SCALE GENOMIC DNA]</scope>
    <source>
        <strain evidence="3">ATCC PRA-425</strain>
    </source>
</reference>
<dbReference type="InterPro" id="IPR001969">
    <property type="entry name" value="Aspartic_peptidase_AS"/>
</dbReference>
<organism evidence="3 4">
    <name type="scientific">Perkinsus chesapeaki</name>
    <name type="common">Clam parasite</name>
    <name type="synonym">Perkinsus andrewsi</name>
    <dbReference type="NCBI Taxonomy" id="330153"/>
    <lineage>
        <taxon>Eukaryota</taxon>
        <taxon>Sar</taxon>
        <taxon>Alveolata</taxon>
        <taxon>Perkinsozoa</taxon>
        <taxon>Perkinsea</taxon>
        <taxon>Perkinsida</taxon>
        <taxon>Perkinsidae</taxon>
        <taxon>Perkinsus</taxon>
    </lineage>
</organism>
<dbReference type="OrthoDB" id="492601at2759"/>
<proteinExistence type="predicted"/>
<evidence type="ECO:0000313" key="4">
    <source>
        <dbReference type="Proteomes" id="UP000591131"/>
    </source>
</evidence>
<dbReference type="GO" id="GO:0008270">
    <property type="term" value="F:zinc ion binding"/>
    <property type="evidence" value="ECO:0007669"/>
    <property type="project" value="InterPro"/>
</dbReference>
<dbReference type="AlphaFoldDB" id="A0A7J6KT16"/>
<dbReference type="InterPro" id="IPR021109">
    <property type="entry name" value="Peptidase_aspartic_dom_sf"/>
</dbReference>